<dbReference type="EMBL" id="SDGY01000001">
    <property type="protein sequence ID" value="TYC46946.1"/>
    <property type="molecule type" value="Genomic_DNA"/>
</dbReference>
<dbReference type="Gene3D" id="3.60.15.10">
    <property type="entry name" value="Ribonuclease Z/Hydroxyacylglutathione hydrolase-like"/>
    <property type="match status" value="1"/>
</dbReference>
<organism evidence="1 2">
    <name type="scientific">Leuconostoc litchii</name>
    <dbReference type="NCBI Taxonomy" id="1981069"/>
    <lineage>
        <taxon>Bacteria</taxon>
        <taxon>Bacillati</taxon>
        <taxon>Bacillota</taxon>
        <taxon>Bacilli</taxon>
        <taxon>Lactobacillales</taxon>
        <taxon>Lactobacillaceae</taxon>
        <taxon>Leuconostoc</taxon>
    </lineage>
</organism>
<dbReference type="Proteomes" id="UP000442244">
    <property type="component" value="Unassembled WGS sequence"/>
</dbReference>
<dbReference type="InterPro" id="IPR042173">
    <property type="entry name" value="RNase_J_2"/>
</dbReference>
<proteinExistence type="predicted"/>
<dbReference type="Gene3D" id="3.40.50.10710">
    <property type="entry name" value="Metallo-hydrolase/oxidoreductase"/>
    <property type="match status" value="1"/>
</dbReference>
<sequence length="131" mass="15015">MGAKNVQEIDWVKVLSKLGHYVVQNQFDQLHELDKLNGQFLYLHMNGEPLGEYDARFVALSNYLAIQHIDLKLLGASGHAKPMDLVALAQRVNAEQTVPWHSFKPEKEAAKLREVDLNVYLPFKVEILDYK</sequence>
<protein>
    <submittedName>
        <fullName evidence="1">Uncharacterized protein</fullName>
    </submittedName>
</protein>
<comment type="caution">
    <text evidence="1">The sequence shown here is derived from an EMBL/GenBank/DDBJ whole genome shotgun (WGS) entry which is preliminary data.</text>
</comment>
<dbReference type="OrthoDB" id="9803916at2"/>
<keyword evidence="2" id="KW-1185">Reference proteome</keyword>
<evidence type="ECO:0000313" key="1">
    <source>
        <dbReference type="EMBL" id="TYC46946.1"/>
    </source>
</evidence>
<reference evidence="1 2" key="1">
    <citation type="submission" date="2019-01" db="EMBL/GenBank/DDBJ databases">
        <title>Leuconostoc litchii sp. nov., a novel lactic acid bacterium isolated from lychee.</title>
        <authorList>
            <person name="Wang L.-T."/>
        </authorList>
    </citation>
    <scope>NUCLEOTIDE SEQUENCE [LARGE SCALE GENOMIC DNA]</scope>
    <source>
        <strain evidence="1 2">MB7</strain>
    </source>
</reference>
<gene>
    <name evidence="1" type="ORF">ESZ47_02040</name>
</gene>
<dbReference type="RefSeq" id="WP_148604307.1">
    <property type="nucleotide sequence ID" value="NZ_BSUV01000001.1"/>
</dbReference>
<accession>A0A6P2CM39</accession>
<evidence type="ECO:0000313" key="2">
    <source>
        <dbReference type="Proteomes" id="UP000442244"/>
    </source>
</evidence>
<dbReference type="InterPro" id="IPR036866">
    <property type="entry name" value="RibonucZ/Hydroxyglut_hydro"/>
</dbReference>
<dbReference type="AlphaFoldDB" id="A0A6P2CM39"/>
<name>A0A6P2CM39_9LACO</name>